<protein>
    <submittedName>
        <fullName evidence="2">Uncharacterized protein</fullName>
    </submittedName>
</protein>
<evidence type="ECO:0000256" key="1">
    <source>
        <dbReference type="SAM" id="MobiDB-lite"/>
    </source>
</evidence>
<sequence length="183" mass="20397">METMTTSHSLRSTSINPANLIELELLSQIVTQKQSANDIRGSIPYLAKMAQIIDNQRLETTVAASSPQQQQLQQQQHTLRLLQADAHRQLGQAYMKIGQYIQAEASLTITIQRLESLLKDDNAATSHSIIVNQLIEGYDLLKECFELLGKPHMVQGMENRKRKYTTPAPAPTQATASKDKSSP</sequence>
<name>A0A163MGW1_ABSGL</name>
<dbReference type="Proteomes" id="UP000078561">
    <property type="component" value="Unassembled WGS sequence"/>
</dbReference>
<feature type="region of interest" description="Disordered" evidence="1">
    <location>
        <begin position="159"/>
        <end position="183"/>
    </location>
</feature>
<organism evidence="2">
    <name type="scientific">Absidia glauca</name>
    <name type="common">Pin mould</name>
    <dbReference type="NCBI Taxonomy" id="4829"/>
    <lineage>
        <taxon>Eukaryota</taxon>
        <taxon>Fungi</taxon>
        <taxon>Fungi incertae sedis</taxon>
        <taxon>Mucoromycota</taxon>
        <taxon>Mucoromycotina</taxon>
        <taxon>Mucoromycetes</taxon>
        <taxon>Mucorales</taxon>
        <taxon>Cunninghamellaceae</taxon>
        <taxon>Absidia</taxon>
    </lineage>
</organism>
<gene>
    <name evidence="2" type="primary">ABSGL_10705.1 scaffold 12033</name>
</gene>
<accession>A0A163MGW1</accession>
<proteinExistence type="predicted"/>
<dbReference type="OMA" id="QFITCES"/>
<dbReference type="OrthoDB" id="2244108at2759"/>
<dbReference type="InParanoid" id="A0A163MGW1"/>
<evidence type="ECO:0000313" key="3">
    <source>
        <dbReference type="Proteomes" id="UP000078561"/>
    </source>
</evidence>
<evidence type="ECO:0000313" key="2">
    <source>
        <dbReference type="EMBL" id="SAM04839.1"/>
    </source>
</evidence>
<feature type="compositionally biased region" description="Low complexity" evidence="1">
    <location>
        <begin position="165"/>
        <end position="176"/>
    </location>
</feature>
<dbReference type="AlphaFoldDB" id="A0A163MGW1"/>
<reference evidence="2" key="1">
    <citation type="submission" date="2016-04" db="EMBL/GenBank/DDBJ databases">
        <authorList>
            <person name="Evans L.H."/>
            <person name="Alamgir A."/>
            <person name="Owens N."/>
            <person name="Weber N.D."/>
            <person name="Virtaneva K."/>
            <person name="Barbian K."/>
            <person name="Babar A."/>
            <person name="Rosenke K."/>
        </authorList>
    </citation>
    <scope>NUCLEOTIDE SEQUENCE [LARGE SCALE GENOMIC DNA]</scope>
    <source>
        <strain evidence="2">CBS 101.48</strain>
    </source>
</reference>
<keyword evidence="3" id="KW-1185">Reference proteome</keyword>
<dbReference type="EMBL" id="LT554417">
    <property type="protein sequence ID" value="SAM04839.1"/>
    <property type="molecule type" value="Genomic_DNA"/>
</dbReference>